<evidence type="ECO:0000313" key="1">
    <source>
        <dbReference type="EMBL" id="KAH3734690.1"/>
    </source>
</evidence>
<accession>A0A9D4LTL5</accession>
<name>A0A9D4LTL5_DREPO</name>
<reference evidence="2" key="2">
    <citation type="submission" date="2020-11" db="EMBL/GenBank/DDBJ databases">
        <authorList>
            <person name="McCartney M.A."/>
            <person name="Auch B."/>
            <person name="Kono T."/>
            <person name="Mallez S."/>
            <person name="Becker A."/>
            <person name="Gohl D.M."/>
            <person name="Silverstein K.A.T."/>
            <person name="Koren S."/>
            <person name="Bechman K.B."/>
            <person name="Herman A."/>
            <person name="Abrahante J.E."/>
            <person name="Garbe J."/>
        </authorList>
    </citation>
    <scope>NUCLEOTIDE SEQUENCE</scope>
    <source>
        <strain evidence="2">Duluth1</strain>
        <tissue evidence="2">Whole animal</tissue>
    </source>
</reference>
<sequence length="90" mass="9835">MIGIHEVLSLLTADDDKIAPVASMCVKLARRSTFDISSTFKLPNAELARHSSSTFSSTFGDNVVQYFLNDELARHSSSTFSSTYGESVVQ</sequence>
<dbReference type="EMBL" id="JAIWYP010000011">
    <property type="protein sequence ID" value="KAH3734690.1"/>
    <property type="molecule type" value="Genomic_DNA"/>
</dbReference>
<organism evidence="2 3">
    <name type="scientific">Dreissena polymorpha</name>
    <name type="common">Zebra mussel</name>
    <name type="synonym">Mytilus polymorpha</name>
    <dbReference type="NCBI Taxonomy" id="45954"/>
    <lineage>
        <taxon>Eukaryota</taxon>
        <taxon>Metazoa</taxon>
        <taxon>Spiralia</taxon>
        <taxon>Lophotrochozoa</taxon>
        <taxon>Mollusca</taxon>
        <taxon>Bivalvia</taxon>
        <taxon>Autobranchia</taxon>
        <taxon>Heteroconchia</taxon>
        <taxon>Euheterodonta</taxon>
        <taxon>Imparidentia</taxon>
        <taxon>Neoheterodontei</taxon>
        <taxon>Myida</taxon>
        <taxon>Dreissenoidea</taxon>
        <taxon>Dreissenidae</taxon>
        <taxon>Dreissena</taxon>
    </lineage>
</organism>
<evidence type="ECO:0000313" key="2">
    <source>
        <dbReference type="EMBL" id="KAH3864488.1"/>
    </source>
</evidence>
<proteinExistence type="predicted"/>
<evidence type="ECO:0000313" key="3">
    <source>
        <dbReference type="Proteomes" id="UP000828390"/>
    </source>
</evidence>
<comment type="caution">
    <text evidence="2">The sequence shown here is derived from an EMBL/GenBank/DDBJ whole genome shotgun (WGS) entry which is preliminary data.</text>
</comment>
<dbReference type="Proteomes" id="UP000828390">
    <property type="component" value="Unassembled WGS sequence"/>
</dbReference>
<keyword evidence="3" id="KW-1185">Reference proteome</keyword>
<reference evidence="2" key="1">
    <citation type="journal article" date="2019" name="bioRxiv">
        <title>The Genome of the Zebra Mussel, Dreissena polymorpha: A Resource for Invasive Species Research.</title>
        <authorList>
            <person name="McCartney M.A."/>
            <person name="Auch B."/>
            <person name="Kono T."/>
            <person name="Mallez S."/>
            <person name="Zhang Y."/>
            <person name="Obille A."/>
            <person name="Becker A."/>
            <person name="Abrahante J.E."/>
            <person name="Garbe J."/>
            <person name="Badalamenti J.P."/>
            <person name="Herman A."/>
            <person name="Mangelson H."/>
            <person name="Liachko I."/>
            <person name="Sullivan S."/>
            <person name="Sone E.D."/>
            <person name="Koren S."/>
            <person name="Silverstein K.A.T."/>
            <person name="Beckman K.B."/>
            <person name="Gohl D.M."/>
        </authorList>
    </citation>
    <scope>NUCLEOTIDE SEQUENCE</scope>
    <source>
        <strain evidence="2">Duluth1</strain>
        <tissue evidence="2">Whole animal</tissue>
    </source>
</reference>
<dbReference type="AlphaFoldDB" id="A0A9D4LTL5"/>
<gene>
    <name evidence="2" type="ORF">DPMN_027506</name>
    <name evidence="1" type="ORF">DPMN_041134</name>
</gene>
<dbReference type="EMBL" id="JAIWYP010000002">
    <property type="protein sequence ID" value="KAH3864488.1"/>
    <property type="molecule type" value="Genomic_DNA"/>
</dbReference>
<protein>
    <submittedName>
        <fullName evidence="2">Uncharacterized protein</fullName>
    </submittedName>
</protein>